<dbReference type="InterPro" id="IPR043128">
    <property type="entry name" value="Rev_trsase/Diguanyl_cyclase"/>
</dbReference>
<dbReference type="SMART" id="SM00052">
    <property type="entry name" value="EAL"/>
    <property type="match status" value="1"/>
</dbReference>
<proteinExistence type="predicted"/>
<dbReference type="InterPro" id="IPR029787">
    <property type="entry name" value="Nucleotide_cyclase"/>
</dbReference>
<dbReference type="CDD" id="cd01949">
    <property type="entry name" value="GGDEF"/>
    <property type="match status" value="1"/>
</dbReference>
<sequence length="627" mass="68644">MKCPPVLPTEVERLKALSEYGLADERPLPSLDSVVRIAARMFDMPVAAVNMIGNDHVFFAASTGVGEVDMSRDVSFCAHAITQDGVMVVPDATTDERFHDNPLVTGSAGLRFYAGVPLLSANGLPLGALCVIDHKPHEDFSQDDRSRLRELANMAADRLELRRIEVSAERAVRLDVSQDVAACQDEAKELYRLANFDILTGLANRGRFFRQVEEALARPLPVAAVMIDLESFKDVNDTLGHAVGDYILQEVAHRLETSVRDTGIAARIGGDEFAILLYDVTDPQRASEISNAVNDAIARPIIIDDQEIRIAASCGVALAPLHTGNPVELLGNADLALFRAKTNGRGRSLVFEPSLRMEAAARRLYGMEIHRAVKEGEFLLVYQPQIRLSDGALTGAEALIRWRHPIRGLLTPAAFLPALERGPLAATVGSWVLDEACAQAALWRRNGMETFRMGVNLFAAQLRGSDFATEVIDTLEKHGLPPSSLELEITENIVLDHDDVVLEKLRDLRAYGIGIAFDDFGTGYASLSLLKRYPLTRIKIDRSFVDGMLVSEKDASVVRAILDIARAFDLETIAEGIEREPQRDGLLHQGCTEGQGYLIGKPMLAPHFAEAFDIAPPLPMKRAVMTG</sequence>
<dbReference type="InterPro" id="IPR052155">
    <property type="entry name" value="Biofilm_reg_signaling"/>
</dbReference>
<feature type="domain" description="GGDEF" evidence="2">
    <location>
        <begin position="220"/>
        <end position="353"/>
    </location>
</feature>
<keyword evidence="4" id="KW-1185">Reference proteome</keyword>
<dbReference type="SMART" id="SM00065">
    <property type="entry name" value="GAF"/>
    <property type="match status" value="1"/>
</dbReference>
<dbReference type="Proteomes" id="UP000231070">
    <property type="component" value="Unassembled WGS sequence"/>
</dbReference>
<evidence type="ECO:0000259" key="2">
    <source>
        <dbReference type="PROSITE" id="PS50887"/>
    </source>
</evidence>
<dbReference type="NCBIfam" id="TIGR00254">
    <property type="entry name" value="GGDEF"/>
    <property type="match status" value="1"/>
</dbReference>
<dbReference type="Pfam" id="PF01590">
    <property type="entry name" value="GAF"/>
    <property type="match status" value="1"/>
</dbReference>
<dbReference type="EMBL" id="NQVN01000020">
    <property type="protein sequence ID" value="PIO97187.1"/>
    <property type="molecule type" value="Genomic_DNA"/>
</dbReference>
<dbReference type="SUPFAM" id="SSF55073">
    <property type="entry name" value="Nucleotide cyclase"/>
    <property type="match status" value="1"/>
</dbReference>
<dbReference type="SUPFAM" id="SSF55781">
    <property type="entry name" value="GAF domain-like"/>
    <property type="match status" value="1"/>
</dbReference>
<dbReference type="InterPro" id="IPR029016">
    <property type="entry name" value="GAF-like_dom_sf"/>
</dbReference>
<dbReference type="InterPro" id="IPR003018">
    <property type="entry name" value="GAF"/>
</dbReference>
<comment type="caution">
    <text evidence="3">The sequence shown here is derived from an EMBL/GenBank/DDBJ whole genome shotgun (WGS) entry which is preliminary data.</text>
</comment>
<dbReference type="Gene3D" id="3.30.70.270">
    <property type="match status" value="1"/>
</dbReference>
<name>A0A2G9WR39_9HYPH</name>
<dbReference type="OrthoDB" id="9814202at2"/>
<dbReference type="RefSeq" id="WP_100082538.1">
    <property type="nucleotide sequence ID" value="NZ_NQVN01000020.1"/>
</dbReference>
<organism evidence="3 4">
    <name type="scientific">Pleomorphomonas carboxyditropha</name>
    <dbReference type="NCBI Taxonomy" id="2023338"/>
    <lineage>
        <taxon>Bacteria</taxon>
        <taxon>Pseudomonadati</taxon>
        <taxon>Pseudomonadota</taxon>
        <taxon>Alphaproteobacteria</taxon>
        <taxon>Hyphomicrobiales</taxon>
        <taxon>Pleomorphomonadaceae</taxon>
        <taxon>Pleomorphomonas</taxon>
    </lineage>
</organism>
<evidence type="ECO:0000259" key="1">
    <source>
        <dbReference type="PROSITE" id="PS50883"/>
    </source>
</evidence>
<dbReference type="InterPro" id="IPR035919">
    <property type="entry name" value="EAL_sf"/>
</dbReference>
<dbReference type="PANTHER" id="PTHR44757">
    <property type="entry name" value="DIGUANYLATE CYCLASE DGCP"/>
    <property type="match status" value="1"/>
</dbReference>
<evidence type="ECO:0008006" key="5">
    <source>
        <dbReference type="Google" id="ProtNLM"/>
    </source>
</evidence>
<protein>
    <recommendedName>
        <fullName evidence="5">Diguanylate cyclase</fullName>
    </recommendedName>
</protein>
<dbReference type="Pfam" id="PF00990">
    <property type="entry name" value="GGDEF"/>
    <property type="match status" value="1"/>
</dbReference>
<dbReference type="PROSITE" id="PS50887">
    <property type="entry name" value="GGDEF"/>
    <property type="match status" value="1"/>
</dbReference>
<accession>A0A2G9WR39</accession>
<dbReference type="PANTHER" id="PTHR44757:SF2">
    <property type="entry name" value="BIOFILM ARCHITECTURE MAINTENANCE PROTEIN MBAA"/>
    <property type="match status" value="1"/>
</dbReference>
<dbReference type="SUPFAM" id="SSF141868">
    <property type="entry name" value="EAL domain-like"/>
    <property type="match status" value="1"/>
</dbReference>
<dbReference type="InterPro" id="IPR001633">
    <property type="entry name" value="EAL_dom"/>
</dbReference>
<dbReference type="CDD" id="cd01948">
    <property type="entry name" value="EAL"/>
    <property type="match status" value="1"/>
</dbReference>
<dbReference type="PROSITE" id="PS50883">
    <property type="entry name" value="EAL"/>
    <property type="match status" value="1"/>
</dbReference>
<dbReference type="SMART" id="SM00267">
    <property type="entry name" value="GGDEF"/>
    <property type="match status" value="1"/>
</dbReference>
<feature type="domain" description="EAL" evidence="1">
    <location>
        <begin position="362"/>
        <end position="616"/>
    </location>
</feature>
<dbReference type="Pfam" id="PF00563">
    <property type="entry name" value="EAL"/>
    <property type="match status" value="1"/>
</dbReference>
<dbReference type="AlphaFoldDB" id="A0A2G9WR39"/>
<gene>
    <name evidence="3" type="ORF">CJ014_21370</name>
</gene>
<dbReference type="Gene3D" id="3.30.450.40">
    <property type="match status" value="1"/>
</dbReference>
<evidence type="ECO:0000313" key="4">
    <source>
        <dbReference type="Proteomes" id="UP000231070"/>
    </source>
</evidence>
<reference evidence="3 4" key="1">
    <citation type="submission" date="2017-08" db="EMBL/GenBank/DDBJ databases">
        <title>Pleomorphomonas carboxidotrophicus sp. nov., a new mesophilic hydrogenogenic carboxidotroph.</title>
        <authorList>
            <person name="Esquivel-Elizondo S."/>
            <person name="Krajmalnik-Brown R."/>
            <person name="Maldonado J."/>
        </authorList>
    </citation>
    <scope>NUCLEOTIDE SEQUENCE [LARGE SCALE GENOMIC DNA]</scope>
    <source>
        <strain evidence="3 4">SVCO-16</strain>
    </source>
</reference>
<dbReference type="InterPro" id="IPR000160">
    <property type="entry name" value="GGDEF_dom"/>
</dbReference>
<evidence type="ECO:0000313" key="3">
    <source>
        <dbReference type="EMBL" id="PIO97187.1"/>
    </source>
</evidence>
<dbReference type="Gene3D" id="3.20.20.450">
    <property type="entry name" value="EAL domain"/>
    <property type="match status" value="1"/>
</dbReference>